<reference evidence="4" key="1">
    <citation type="submission" date="2012-02" db="EMBL/GenBank/DDBJ databases">
        <title>Complete genome sequence of Rickettsia parkeri strain Portsmouth.</title>
        <authorList>
            <person name="Johnson S.L."/>
            <person name="Munk A.C."/>
            <person name="Han S."/>
            <person name="Bruce D.C."/>
            <person name="Dasch G.A."/>
        </authorList>
    </citation>
    <scope>NUCLEOTIDE SEQUENCE [LARGE SCALE GENOMIC DNA]</scope>
    <source>
        <strain evidence="4">CA410</strain>
    </source>
</reference>
<dbReference type="Gene3D" id="3.40.50.150">
    <property type="entry name" value="Vaccinia Virus protein VP39"/>
    <property type="match status" value="1"/>
</dbReference>
<keyword evidence="4" id="KW-1185">Reference proteome</keyword>
<dbReference type="InterPro" id="IPR029063">
    <property type="entry name" value="SAM-dependent_MTases_sf"/>
</dbReference>
<feature type="domain" description="DNA methylase adenine-specific" evidence="2">
    <location>
        <begin position="20"/>
        <end position="57"/>
    </location>
</feature>
<protein>
    <submittedName>
        <fullName evidence="3">Type I restriction-modification system, M subunit</fullName>
    </submittedName>
</protein>
<dbReference type="SUPFAM" id="SSF53335">
    <property type="entry name" value="S-adenosyl-L-methionine-dependent methyltransferases"/>
    <property type="match status" value="1"/>
</dbReference>
<dbReference type="Pfam" id="PF02384">
    <property type="entry name" value="N6_Mtase"/>
    <property type="match status" value="1"/>
</dbReference>
<gene>
    <name evidence="3" type="ORF">RCA_01910</name>
</gene>
<organism evidence="3 4">
    <name type="scientific">Rickettsia canadensis str. CA410</name>
    <dbReference type="NCBI Taxonomy" id="1105107"/>
    <lineage>
        <taxon>Bacteria</taxon>
        <taxon>Pseudomonadati</taxon>
        <taxon>Pseudomonadota</taxon>
        <taxon>Alphaproteobacteria</taxon>
        <taxon>Rickettsiales</taxon>
        <taxon>Rickettsiaceae</taxon>
        <taxon>Rickettsieae</taxon>
        <taxon>Rickettsia</taxon>
        <taxon>belli group</taxon>
    </lineage>
</organism>
<dbReference type="EMBL" id="CP003304">
    <property type="protein sequence ID" value="AFB20957.1"/>
    <property type="molecule type" value="Genomic_DNA"/>
</dbReference>
<dbReference type="InterPro" id="IPR003356">
    <property type="entry name" value="DNA_methylase_A-5"/>
</dbReference>
<evidence type="ECO:0000256" key="1">
    <source>
        <dbReference type="ARBA" id="ARBA00006594"/>
    </source>
</evidence>
<name>A0ABN4AB06_RICCA</name>
<accession>A0ABN4AB06</accession>
<evidence type="ECO:0000313" key="4">
    <source>
        <dbReference type="Proteomes" id="UP000007878"/>
    </source>
</evidence>
<evidence type="ECO:0000259" key="2">
    <source>
        <dbReference type="Pfam" id="PF02384"/>
    </source>
</evidence>
<sequence>MDFLKQVKGRIFRRRAYLLIKLLIKNEKTIEKYSHLASIEEMRRNKYNLNIPRYTVYCDTYEEEEEIDVTELQQEMQQLQKGLVNIRPQMDTHLKDFEINV</sequence>
<comment type="similarity">
    <text evidence="1">Belongs to the N(4)/N(6)-methyltransferase family.</text>
</comment>
<evidence type="ECO:0000313" key="3">
    <source>
        <dbReference type="EMBL" id="AFB20957.1"/>
    </source>
</evidence>
<proteinExistence type="inferred from homology"/>
<dbReference type="Proteomes" id="UP000007878">
    <property type="component" value="Chromosome"/>
</dbReference>